<accession>A0A1R1LBD7</accession>
<proteinExistence type="predicted"/>
<gene>
    <name evidence="1" type="ORF">BKD30_07295</name>
</gene>
<dbReference type="EMBL" id="MRDE01000046">
    <property type="protein sequence ID" value="OMH24808.1"/>
    <property type="molecule type" value="Genomic_DNA"/>
</dbReference>
<comment type="caution">
    <text evidence="1">The sequence shown here is derived from an EMBL/GenBank/DDBJ whole genome shotgun (WGS) entry which is preliminary data.</text>
</comment>
<organism evidence="1 2">
    <name type="scientific">Tersicoccus phoenicis</name>
    <dbReference type="NCBI Taxonomy" id="554083"/>
    <lineage>
        <taxon>Bacteria</taxon>
        <taxon>Bacillati</taxon>
        <taxon>Actinomycetota</taxon>
        <taxon>Actinomycetes</taxon>
        <taxon>Micrococcales</taxon>
        <taxon>Micrococcaceae</taxon>
        <taxon>Tersicoccus</taxon>
    </lineage>
</organism>
<evidence type="ECO:0000313" key="1">
    <source>
        <dbReference type="EMBL" id="OMH24808.1"/>
    </source>
</evidence>
<name>A0A1R1LBD7_9MICC</name>
<dbReference type="Proteomes" id="UP000187085">
    <property type="component" value="Unassembled WGS sequence"/>
</dbReference>
<evidence type="ECO:0000313" key="2">
    <source>
        <dbReference type="Proteomes" id="UP000187085"/>
    </source>
</evidence>
<keyword evidence="2" id="KW-1185">Reference proteome</keyword>
<protein>
    <submittedName>
        <fullName evidence="1">Uncharacterized protein</fullName>
    </submittedName>
</protein>
<sequence>MHLQPGAFTDVLQLERASMVPGTRPEVVAELSNQIDAAPVQRLVIEARYYDENGKYLGTGSYTDDGRNDRAGNPVPSYASLSLRIRPTQQLPRKATSASLRVVQFVTE</sequence>
<reference evidence="1 2" key="1">
    <citation type="submission" date="2016-12" db="EMBL/GenBank/DDBJ databases">
        <title>Draft genome of Tersicoccus phoenicis 1P05MA.</title>
        <authorList>
            <person name="Nakajima Y."/>
            <person name="Yoshizawa S."/>
            <person name="Nakamura K."/>
            <person name="Ogura Y."/>
            <person name="Hayashi T."/>
            <person name="Kogure K."/>
        </authorList>
    </citation>
    <scope>NUCLEOTIDE SEQUENCE [LARGE SCALE GENOMIC DNA]</scope>
    <source>
        <strain evidence="1 2">1p05MA</strain>
    </source>
</reference>
<dbReference type="AlphaFoldDB" id="A0A1R1LBD7"/>